<dbReference type="Proteomes" id="UP001215598">
    <property type="component" value="Unassembled WGS sequence"/>
</dbReference>
<accession>A0AAD7HSS1</accession>
<sequence length="365" mass="37905">MTPRMARTVLLFATAVAVVLAAPMRVEFDANNIMANHTDRASVQLQLSPSAKPQTKASTMVATNSTVINGTEHLSVADLSPSEALAVVVAAVATSAVDTTVLDMPSSQTPLLAVVDTNNPLVDTGHGSVLDSPPQTTLVALDADTDKSSVLDGTSNQTPLVASLETDTTRTTDPSSSDPSPTASTRASATLIFFFVRIGRPRHVDDAINTPGGQSSAAIPSATPDVIDGSGDPDKVSPPVIRALVAVFLIASAAYAALYSFWKWKRPPQPAPPSTRLPHRRVPSVDVAILGSYSPGPPSPTDTMLTLVNANTPPKEADVSTTDATVSNDVEMAPILAPQWPPAVHPAGRGGRGRNALAEAHASHF</sequence>
<protein>
    <recommendedName>
        <fullName evidence="6">Mid2 domain-containing protein</fullName>
    </recommendedName>
</protein>
<evidence type="ECO:0000256" key="3">
    <source>
        <dbReference type="SAM" id="SignalP"/>
    </source>
</evidence>
<name>A0AAD7HSS1_9AGAR</name>
<evidence type="ECO:0008006" key="6">
    <source>
        <dbReference type="Google" id="ProtNLM"/>
    </source>
</evidence>
<feature type="chain" id="PRO_5041922042" description="Mid2 domain-containing protein" evidence="3">
    <location>
        <begin position="22"/>
        <end position="365"/>
    </location>
</feature>
<dbReference type="AlphaFoldDB" id="A0AAD7HSS1"/>
<feature type="compositionally biased region" description="Polar residues" evidence="1">
    <location>
        <begin position="151"/>
        <end position="160"/>
    </location>
</feature>
<feature type="region of interest" description="Disordered" evidence="1">
    <location>
        <begin position="339"/>
        <end position="365"/>
    </location>
</feature>
<organism evidence="4 5">
    <name type="scientific">Mycena metata</name>
    <dbReference type="NCBI Taxonomy" id="1033252"/>
    <lineage>
        <taxon>Eukaryota</taxon>
        <taxon>Fungi</taxon>
        <taxon>Dikarya</taxon>
        <taxon>Basidiomycota</taxon>
        <taxon>Agaricomycotina</taxon>
        <taxon>Agaricomycetes</taxon>
        <taxon>Agaricomycetidae</taxon>
        <taxon>Agaricales</taxon>
        <taxon>Marasmiineae</taxon>
        <taxon>Mycenaceae</taxon>
        <taxon>Mycena</taxon>
    </lineage>
</organism>
<keyword evidence="3" id="KW-0732">Signal</keyword>
<proteinExistence type="predicted"/>
<comment type="caution">
    <text evidence="4">The sequence shown here is derived from an EMBL/GenBank/DDBJ whole genome shotgun (WGS) entry which is preliminary data.</text>
</comment>
<evidence type="ECO:0000313" key="4">
    <source>
        <dbReference type="EMBL" id="KAJ7726543.1"/>
    </source>
</evidence>
<reference evidence="4" key="1">
    <citation type="submission" date="2023-03" db="EMBL/GenBank/DDBJ databases">
        <title>Massive genome expansion in bonnet fungi (Mycena s.s.) driven by repeated elements and novel gene families across ecological guilds.</title>
        <authorList>
            <consortium name="Lawrence Berkeley National Laboratory"/>
            <person name="Harder C.B."/>
            <person name="Miyauchi S."/>
            <person name="Viragh M."/>
            <person name="Kuo A."/>
            <person name="Thoen E."/>
            <person name="Andreopoulos B."/>
            <person name="Lu D."/>
            <person name="Skrede I."/>
            <person name="Drula E."/>
            <person name="Henrissat B."/>
            <person name="Morin E."/>
            <person name="Kohler A."/>
            <person name="Barry K."/>
            <person name="LaButti K."/>
            <person name="Morin E."/>
            <person name="Salamov A."/>
            <person name="Lipzen A."/>
            <person name="Mereny Z."/>
            <person name="Hegedus B."/>
            <person name="Baldrian P."/>
            <person name="Stursova M."/>
            <person name="Weitz H."/>
            <person name="Taylor A."/>
            <person name="Grigoriev I.V."/>
            <person name="Nagy L.G."/>
            <person name="Martin F."/>
            <person name="Kauserud H."/>
        </authorList>
    </citation>
    <scope>NUCLEOTIDE SEQUENCE</scope>
    <source>
        <strain evidence="4">CBHHK182m</strain>
    </source>
</reference>
<evidence type="ECO:0000256" key="1">
    <source>
        <dbReference type="SAM" id="MobiDB-lite"/>
    </source>
</evidence>
<gene>
    <name evidence="4" type="ORF">B0H16DRAFT_266634</name>
</gene>
<keyword evidence="2" id="KW-0472">Membrane</keyword>
<feature type="compositionally biased region" description="Low complexity" evidence="1">
    <location>
        <begin position="169"/>
        <end position="184"/>
    </location>
</feature>
<feature type="region of interest" description="Disordered" evidence="1">
    <location>
        <begin position="148"/>
        <end position="184"/>
    </location>
</feature>
<feature type="transmembrane region" description="Helical" evidence="2">
    <location>
        <begin position="240"/>
        <end position="262"/>
    </location>
</feature>
<feature type="signal peptide" evidence="3">
    <location>
        <begin position="1"/>
        <end position="21"/>
    </location>
</feature>
<keyword evidence="2" id="KW-0812">Transmembrane</keyword>
<keyword evidence="5" id="KW-1185">Reference proteome</keyword>
<evidence type="ECO:0000313" key="5">
    <source>
        <dbReference type="Proteomes" id="UP001215598"/>
    </source>
</evidence>
<keyword evidence="2" id="KW-1133">Transmembrane helix</keyword>
<evidence type="ECO:0000256" key="2">
    <source>
        <dbReference type="SAM" id="Phobius"/>
    </source>
</evidence>
<dbReference type="EMBL" id="JARKIB010000186">
    <property type="protein sequence ID" value="KAJ7726543.1"/>
    <property type="molecule type" value="Genomic_DNA"/>
</dbReference>